<dbReference type="Pfam" id="PF12951">
    <property type="entry name" value="PATR"/>
    <property type="match status" value="10"/>
</dbReference>
<dbReference type="RefSeq" id="WP_377167781.1">
    <property type="nucleotide sequence ID" value="NZ_JBHSMQ010000004.1"/>
</dbReference>
<evidence type="ECO:0000313" key="3">
    <source>
        <dbReference type="Proteomes" id="UP001596052"/>
    </source>
</evidence>
<name>A0ABW0KS66_9BACT</name>
<dbReference type="InterPro" id="IPR011050">
    <property type="entry name" value="Pectin_lyase_fold/virulence"/>
</dbReference>
<dbReference type="NCBIfam" id="TIGR02595">
    <property type="entry name" value="PEP_CTERM"/>
    <property type="match status" value="1"/>
</dbReference>
<dbReference type="InterPro" id="IPR012332">
    <property type="entry name" value="Autotransporter_pectin_lyase_C"/>
</dbReference>
<evidence type="ECO:0000313" key="2">
    <source>
        <dbReference type="EMBL" id="MFC5455817.1"/>
    </source>
</evidence>
<organism evidence="2 3">
    <name type="scientific">Prosthecobacter fluviatilis</name>
    <dbReference type="NCBI Taxonomy" id="445931"/>
    <lineage>
        <taxon>Bacteria</taxon>
        <taxon>Pseudomonadati</taxon>
        <taxon>Verrucomicrobiota</taxon>
        <taxon>Verrucomicrobiia</taxon>
        <taxon>Verrucomicrobiales</taxon>
        <taxon>Verrucomicrobiaceae</taxon>
        <taxon>Prosthecobacter</taxon>
    </lineage>
</organism>
<keyword evidence="1" id="KW-0732">Signal</keyword>
<dbReference type="EMBL" id="JBHSMQ010000004">
    <property type="protein sequence ID" value="MFC5455817.1"/>
    <property type="molecule type" value="Genomic_DNA"/>
</dbReference>
<dbReference type="Proteomes" id="UP001596052">
    <property type="component" value="Unassembled WGS sequence"/>
</dbReference>
<dbReference type="Gene3D" id="2.160.20.20">
    <property type="match status" value="1"/>
</dbReference>
<dbReference type="InterPro" id="IPR013425">
    <property type="entry name" value="Autotrns_rpt"/>
</dbReference>
<accession>A0ABW0KS66</accession>
<proteinExistence type="predicted"/>
<protein>
    <submittedName>
        <fullName evidence="2">Autotransporter-associated beta strand repeat-containing protein</fullName>
    </submittedName>
</protein>
<reference evidence="3" key="1">
    <citation type="journal article" date="2019" name="Int. J. Syst. Evol. Microbiol.">
        <title>The Global Catalogue of Microorganisms (GCM) 10K type strain sequencing project: providing services to taxonomists for standard genome sequencing and annotation.</title>
        <authorList>
            <consortium name="The Broad Institute Genomics Platform"/>
            <consortium name="The Broad Institute Genome Sequencing Center for Infectious Disease"/>
            <person name="Wu L."/>
            <person name="Ma J."/>
        </authorList>
    </citation>
    <scope>NUCLEOTIDE SEQUENCE [LARGE SCALE GENOMIC DNA]</scope>
    <source>
        <strain evidence="3">CGMCC 4.1469</strain>
    </source>
</reference>
<gene>
    <name evidence="2" type="ORF">ACFQDI_13205</name>
</gene>
<dbReference type="NCBIfam" id="TIGR02601">
    <property type="entry name" value="autotrns_rpt"/>
    <property type="match status" value="6"/>
</dbReference>
<sequence>MLGGGGDLTINNSGGLTGNVLLTKTGSSTLTIISTATSARTGTTQIDSGILRLQATAASIAPIGTGAFALNGGTLSLGFDATTTFTNVVNLIKDSTIIADRASSGAGSTVTTLSTLTIGGNTLTVKAGGNVTSGTIGLTLGSVSIGGVSMRPGNPTFDVQSSDNAALTLTLGAFNDQAIAPRTLTFQNSGTAASSITLGSAASSLVDGTIVNIANTGGAVNLTLSTTTSLGSLAQVTVGSGNTLTAGITNIVLGSLSGSGTVRAAGAYTLIVGNNSSATPPSSTFTGILANGSGTLALTKAGLGTLTLSGSASNTYTGLTTVNAGTLILGKTGGATSTGGGALTIGVAAASTVGNATVRLDGDEQMAVTATSDLTINAGGTLDMNGHTLTVNTLVAFFGSTVSGSGTLTINRTAGTIAFSGINTFSPTLQITTASSAIATRTVQVTNVADRLTLSGSITETSGIAGSITKTMSGTLILSGDNSYTGLTIVSAGILNIRSATALGTITSGTSVTSGATLQIQGGITTQAEALTLAGGSGFVGSAGLGIQTGALVNVSGINNYAGLITLSTSAVTISSDSGTLNLTNTGPLTGAGIGLILAGAGDGSISSVIGTTTGTLTKNGTGTWTLKGVNTSTGAITINAGTLKLGDGTSGSWSTAPGLTYTGSGIFEYAGGAVSGTQAFGALTLTTGSGVLKVVAPASGTNSLSFTSLVASALGTGLNIVSPANTSVTITGAANTNGIVNPRITYNGADFAAATSGVIGASATTTATSSLTAGNTTPYLISGSFLQTTSSIINAGLKFTGGDTLTLDTGILLTINNGTNAPGGILVTGGVAAVIADGLSATGLTTGGSGDLVIGTNAAGDSLSIQVSITSTTTGGVTKNGAGTLTLAVANAYTGATNINAGTLILGNAASLSSSAATVQVGGVLDLNGKLIINTATLNGTGIGSSGALLNNSSTAAAIGALTIGLGNGTGGIGASIGGSGDITSTGVLSGNNILVKTGTGTLTFGNNAGTALASTRTAAVRIDSGTLRISNSTSAIGTSSAAIILNGGTLSLGSTASVVAYPVSVTSSSTIVSDVFTSGAGLTHTLGALAIGAQTLTIQAGGNVTTAGTNAGITFGATTLLDSPTFDVQSPTTASSGTTTLTLGALSDLGVARTLTFMNSGTSTINSSVILGTAMASLIDGTVVKVNSGAFAGVTLNLNIAAALGTLAQVTVSGNSQISLGAAQTIGSLAGDGTVKAAGVYTLTIGNASSATPLSTEFTGTLSNGSGTLAVTKSGLGTLTLSGTNSYTGATTVSLGILRLKSSSALGSTTGVIISAGGTVDLNGQSTDRSFTSISGTGHNGIGAIINSSSTTATITGTTVLGAASKIGGTGNILISNSGGLTGSVLLTKFGSGTLTFISTSASARSGTNQIDEGTLRLQAASAIAVVGTGSMAMNGGTLSLGFDASGTISNPVNVLASSTIIADRATAGAGGQTFTMGAVVIGSNTLTVKAGGNVTSGTIGLTLTTITIGGPALSPGNPVFDVQGTSSAAMNLTLGALTDQAIAPRIITFQNSSAGTTGSVTLATAASSLLDGTQIVLAGTGGAITLNLNNATAIGALSQLSMAAGSTLSLGTSQTISSLNGSGTVTATSNSLLTIGNPQSQTSPDSAFYGSLTGANLSVVKAGTGTLTLGGSTDNTFSGSSGLAVSSGTLVLAKSSGAVAVSSKLIIGTVGASSGSATVQLAGTGQISTSATVIMNARSFLDLNGYNTTLGTFVGTPGGTIYNNASGTATTLTVGAGDTSGQHLGSIRDNTSGTGTVALTKTGSGAFVLGGYNTYTGTTLVQAGSLQVGLTGMGTSGTGAVTVQSGATLLGSGVVQGSSFTAASGATVQAGDSTAQSSFGTLTFQPGTGSGTIDFQAGSTIILGLNPGGTSDLLNIVGNGSTSLLFNGSLTVTATAFTPAAPAVFNLVDWSGLAASPTFDSRFSYTGQLYGNGDEASGFDLPDVSGSGYIWDISSFTTDGTIALVLVPEPSRWMLLGVGLGILMLRRRR</sequence>
<evidence type="ECO:0000256" key="1">
    <source>
        <dbReference type="ARBA" id="ARBA00022729"/>
    </source>
</evidence>
<keyword evidence="3" id="KW-1185">Reference proteome</keyword>
<dbReference type="InterPro" id="IPR013424">
    <property type="entry name" value="Ice-binding_C"/>
</dbReference>
<comment type="caution">
    <text evidence="2">The sequence shown here is derived from an EMBL/GenBank/DDBJ whole genome shotgun (WGS) entry which is preliminary data.</text>
</comment>
<dbReference type="SUPFAM" id="SSF51126">
    <property type="entry name" value="Pectin lyase-like"/>
    <property type="match status" value="2"/>
</dbReference>